<organism evidence="3 6">
    <name type="scientific">Arthrobacter zhangbolii</name>
    <dbReference type="NCBI Taxonomy" id="2886936"/>
    <lineage>
        <taxon>Bacteria</taxon>
        <taxon>Bacillati</taxon>
        <taxon>Actinomycetota</taxon>
        <taxon>Actinomycetes</taxon>
        <taxon>Micrococcales</taxon>
        <taxon>Micrococcaceae</taxon>
        <taxon>Arthrobacter</taxon>
    </lineage>
</organism>
<evidence type="ECO:0000313" key="6">
    <source>
        <dbReference type="Proteomes" id="UP001155145"/>
    </source>
</evidence>
<evidence type="ECO:0000256" key="1">
    <source>
        <dbReference type="SAM" id="MobiDB-lite"/>
    </source>
</evidence>
<keyword evidence="2" id="KW-1133">Transmembrane helix</keyword>
<dbReference type="Proteomes" id="UP000829758">
    <property type="component" value="Chromosome"/>
</dbReference>
<dbReference type="Proteomes" id="UP001155145">
    <property type="component" value="Unassembled WGS sequence"/>
</dbReference>
<dbReference type="AlphaFoldDB" id="A0A9X1SCQ7"/>
<gene>
    <name evidence="3" type="ORF">LJ755_15550</name>
    <name evidence="4" type="ORF">MUK71_00515</name>
</gene>
<evidence type="ECO:0000313" key="3">
    <source>
        <dbReference type="EMBL" id="MCC3274139.1"/>
    </source>
</evidence>
<dbReference type="EMBL" id="CP094984">
    <property type="protein sequence ID" value="UON92185.1"/>
    <property type="molecule type" value="Genomic_DNA"/>
</dbReference>
<keyword evidence="5" id="KW-1185">Reference proteome</keyword>
<keyword evidence="2" id="KW-0472">Membrane</keyword>
<feature type="transmembrane region" description="Helical" evidence="2">
    <location>
        <begin position="6"/>
        <end position="25"/>
    </location>
</feature>
<dbReference type="EMBL" id="JAJFZT010000012">
    <property type="protein sequence ID" value="MCC3274139.1"/>
    <property type="molecule type" value="Genomic_DNA"/>
</dbReference>
<evidence type="ECO:0000313" key="5">
    <source>
        <dbReference type="Proteomes" id="UP000829758"/>
    </source>
</evidence>
<evidence type="ECO:0000313" key="4">
    <source>
        <dbReference type="EMBL" id="UON92185.1"/>
    </source>
</evidence>
<keyword evidence="2" id="KW-0812">Transmembrane</keyword>
<protein>
    <submittedName>
        <fullName evidence="3">Uncharacterized protein</fullName>
    </submittedName>
</protein>
<accession>A0A9X1SCQ7</accession>
<reference evidence="3" key="1">
    <citation type="submission" date="2021-10" db="EMBL/GenBank/DDBJ databases">
        <title>Novel species in genus Arthrobacter.</title>
        <authorList>
            <person name="Liu Y."/>
        </authorList>
    </citation>
    <scope>NUCLEOTIDE SEQUENCE</scope>
    <source>
        <strain evidence="3">Zg-Y462</strain>
        <strain evidence="5">zg-Y462</strain>
    </source>
</reference>
<name>A0A9X1SCQ7_9MICC</name>
<sequence>MEYVEVLLPSVCVAALFYFVMKALLNSDRSERQALAEAEREAEQSVLEKDREKPGEEQNK</sequence>
<evidence type="ECO:0000256" key="2">
    <source>
        <dbReference type="SAM" id="Phobius"/>
    </source>
</evidence>
<proteinExistence type="predicted"/>
<feature type="region of interest" description="Disordered" evidence="1">
    <location>
        <begin position="35"/>
        <end position="60"/>
    </location>
</feature>